<gene>
    <name evidence="3" type="ORF">FC694_07745</name>
</gene>
<evidence type="ECO:0000259" key="2">
    <source>
        <dbReference type="Pfam" id="PF07693"/>
    </source>
</evidence>
<evidence type="ECO:0000313" key="3">
    <source>
        <dbReference type="EMBL" id="TKH17772.1"/>
    </source>
</evidence>
<dbReference type="SUPFAM" id="SSF52540">
    <property type="entry name" value="P-loop containing nucleoside triphosphate hydrolases"/>
    <property type="match status" value="2"/>
</dbReference>
<keyword evidence="1" id="KW-0472">Membrane</keyword>
<organism evidence="3 4">
    <name type="scientific">Bacillus wiedmannii</name>
    <dbReference type="NCBI Taxonomy" id="1890302"/>
    <lineage>
        <taxon>Bacteria</taxon>
        <taxon>Bacillati</taxon>
        <taxon>Bacillota</taxon>
        <taxon>Bacilli</taxon>
        <taxon>Bacillales</taxon>
        <taxon>Bacillaceae</taxon>
        <taxon>Bacillus</taxon>
        <taxon>Bacillus cereus group</taxon>
    </lineage>
</organism>
<accession>A0A4U2N0P6</accession>
<dbReference type="RefSeq" id="WP_137051398.1">
    <property type="nucleotide sequence ID" value="NZ_SZOM01000049.1"/>
</dbReference>
<evidence type="ECO:0000256" key="1">
    <source>
        <dbReference type="SAM" id="Phobius"/>
    </source>
</evidence>
<sequence length="1295" mass="149449">MDKSYFLKDTALENKGEDSFHHHDYVKNIKQIIMEHKPPFNIALIGKWGVGKSSIINLLKKELDGKGEYKVFEINAWKYENDSLKKAFLKNLWRKLNEDKNASVLKQYQEMFREFRAGAVVEDKTHTIGGLIKELKPLFMLLGFLFLTSSAAFAGALFFIDIISAIFTESTFQENISSSFEYFKKNIWMPIIITPLGAMLQEFVKSSMQRKTADIQLVKPVETADEYEELFKEEIEKYKKKNSKFRKLVVIVDDLDRLSPKKVVDALDAIKAFVDVDECIFIVACDENILIQALEKEKLNKSSEHIDGELFLDKLFHFRIPLPPIIESDMAQYALELAKQEAKGLVELCGNRFDEIVTDILIHTEVTTPRQVKKLLNTFANNLLIAKERETDGRKLEEKLLTSERGLRYLAKLSVIQADYNEVYMNVSKDFNFLDDLLTFYYSGEKEIMTIKPTIKRLFEKKGLSYKLKSDYEGLMNFLIAQQHITVDNMAPFIYLAQDAVGLMAGDEKQRSIQKGLVSGNDKGILTILEQTTHAEHVAIVVIDTVKNCKVKDLPSVLKAAYQLIDHIPIERQRTELANAVVQRLMVIGIPNMRLWQIELKNLFNVYTLSEDKTIAEEPLLYALDQLFSRSSDWKTILGKDMNDKDYIQQITNAIDYLLNHEKELSEGLRNKIKTFIAAQDEGYGFYPFIELLNLYRRHPNMFATYFDLNFYQQLLTYMEEDEEPWEESVEVFLEIAPLIRNKYKIEFVKTIHRVSDIADKSLLFKIFDLVEPVISEIDEKIGSKIISGLANKEFEKSKDVIQLSQFMRRISFDLDDNQKLVKRLDGFIVNALGKDNEQVAEEMSLLIEHTASLLENNFEKLSETFNFLISHAANSSLYDRPLKAASQYFTSTQREELFNNLMHPINYNNASIQQFDRINAAYAILGQEEKNHYYIKRNIEQGIDYFTNHSWFQFPGWASGFLNLLKVNAPLIDEAYMERLVNLLLNIISNYPDVALKGLMCMGTNLPEASAQEVINVVIQKVDTDADKIDALYFLKSVKKYFTQENLGAYAEFLIDNFHVETNEFLNELYSRSSEISVRNFVALVQNVIVLNNSVYQNNIDVIRRTVGKFFMAYKSEGVEKQYEALDELLQSNVSAEEIEEVLLKSIDKSSVAGILNYAINPALDYGERSQQMKLLNLCTGYHQALNRTHLTNLVVDMMRESDDEYIMELCDVLLIKLKDFKFGHDKCHVSAQIIPMFRSVNMSTKEQVLGLAKLYGMTKEFEQAIEKDVVSEEEKNLIYDKLFSKKKRRALLS</sequence>
<dbReference type="PANTHER" id="PTHR22674">
    <property type="entry name" value="NTPASE, KAP FAMILY P-LOOP DOMAIN-CONTAINING 1"/>
    <property type="match status" value="1"/>
</dbReference>
<comment type="caution">
    <text evidence="3">The sequence shown here is derived from an EMBL/GenBank/DDBJ whole genome shotgun (WGS) entry which is preliminary data.</text>
</comment>
<keyword evidence="1" id="KW-0812">Transmembrane</keyword>
<keyword evidence="1" id="KW-1133">Transmembrane helix</keyword>
<protein>
    <recommendedName>
        <fullName evidence="2">KAP NTPase domain-containing protein</fullName>
    </recommendedName>
</protein>
<dbReference type="InterPro" id="IPR052754">
    <property type="entry name" value="NTPase_KAP_P-loop"/>
</dbReference>
<feature type="domain" description="KAP NTPase" evidence="2">
    <location>
        <begin position="25"/>
        <end position="380"/>
    </location>
</feature>
<dbReference type="Gene3D" id="3.40.50.300">
    <property type="entry name" value="P-loop containing nucleotide triphosphate hydrolases"/>
    <property type="match status" value="1"/>
</dbReference>
<dbReference type="EMBL" id="SZOM01000049">
    <property type="protein sequence ID" value="TKH17772.1"/>
    <property type="molecule type" value="Genomic_DNA"/>
</dbReference>
<dbReference type="Proteomes" id="UP000306037">
    <property type="component" value="Unassembled WGS sequence"/>
</dbReference>
<proteinExistence type="predicted"/>
<feature type="transmembrane region" description="Helical" evidence="1">
    <location>
        <begin position="138"/>
        <end position="167"/>
    </location>
</feature>
<dbReference type="InterPro" id="IPR011646">
    <property type="entry name" value="KAP_P-loop"/>
</dbReference>
<evidence type="ECO:0000313" key="4">
    <source>
        <dbReference type="Proteomes" id="UP000306037"/>
    </source>
</evidence>
<dbReference type="Pfam" id="PF07693">
    <property type="entry name" value="KAP_NTPase"/>
    <property type="match status" value="1"/>
</dbReference>
<dbReference type="InterPro" id="IPR027417">
    <property type="entry name" value="P-loop_NTPase"/>
</dbReference>
<name>A0A4U2N0P6_9BACI</name>
<reference evidence="3 4" key="1">
    <citation type="journal article" date="2019" name="Environ. Microbiol.">
        <title>An active ?-lactamase is a part of an orchestrated cell wall stress resistance network of Bacillus subtilis and related rhizosphere species.</title>
        <authorList>
            <person name="Bucher T."/>
            <person name="Keren-Paz A."/>
            <person name="Hausser J."/>
            <person name="Olender T."/>
            <person name="Cytryn E."/>
            <person name="Kolodkin-Gal I."/>
        </authorList>
    </citation>
    <scope>NUCLEOTIDE SEQUENCE [LARGE SCALE GENOMIC DNA]</scope>
    <source>
        <strain evidence="3 4">I71</strain>
    </source>
</reference>
<dbReference type="PANTHER" id="PTHR22674:SF6">
    <property type="entry name" value="NTPASE KAP FAMILY P-LOOP DOMAIN-CONTAINING PROTEIN 1"/>
    <property type="match status" value="1"/>
</dbReference>